<gene>
    <name evidence="6" type="ORF">IU459_03390</name>
</gene>
<evidence type="ECO:0000313" key="6">
    <source>
        <dbReference type="EMBL" id="MBF6296584.1"/>
    </source>
</evidence>
<sequence>MACLRLTRSAYRFRCVISTGNVRHPANQEEGRRVSHQILSKGHRNITELSWEPTFTEVRSRAELPDEFFTLFLDPTLTYSCAFWTHPDDTLEQAQSAKIDLALAKCDLRPGMTLLDVGCGWGSTMVRAMDAYGVNAIGLTSSRNQYRYVRNLLVDRLVRGRPYGGVRRQGWEGFDRRVDRIVCIGALEHMSRDRYGEFFDFAYRLMPADGVLVLQTVVGYDRDHLRAQGTHLTRSDLAFLRFLRGTIFTGGQLTAPIGHTPKGITEYAQEAGFSVTGVQKLGPHYTTTLEYWASALREHRDRAIELAGPDTYNAYLRYLTGSADYFRRGYIDVAQFTCAKHGAVHRPG</sequence>
<keyword evidence="5" id="KW-0443">Lipid metabolism</keyword>
<reference evidence="6 7" key="1">
    <citation type="submission" date="2020-10" db="EMBL/GenBank/DDBJ databases">
        <title>Identification of Nocardia species via Next-generation sequencing and recognition of intraspecies genetic diversity.</title>
        <authorList>
            <person name="Li P."/>
            <person name="Li P."/>
            <person name="Lu B."/>
        </authorList>
    </citation>
    <scope>NUCLEOTIDE SEQUENCE [LARGE SCALE GENOMIC DNA]</scope>
    <source>
        <strain evidence="6 7">BJ06-0157</strain>
    </source>
</reference>
<evidence type="ECO:0000256" key="4">
    <source>
        <dbReference type="ARBA" id="ARBA00022691"/>
    </source>
</evidence>
<keyword evidence="7" id="KW-1185">Reference proteome</keyword>
<dbReference type="GO" id="GO:0008168">
    <property type="term" value="F:methyltransferase activity"/>
    <property type="evidence" value="ECO:0007669"/>
    <property type="project" value="UniProtKB-KW"/>
</dbReference>
<keyword evidence="4" id="KW-0949">S-adenosyl-L-methionine</keyword>
<comment type="similarity">
    <text evidence="1">Belongs to the CFA/CMAS family.</text>
</comment>
<evidence type="ECO:0000313" key="7">
    <source>
        <dbReference type="Proteomes" id="UP000702209"/>
    </source>
</evidence>
<dbReference type="PANTHER" id="PTHR43667:SF1">
    <property type="entry name" value="CYCLOPROPANE-FATTY-ACYL-PHOSPHOLIPID SYNTHASE"/>
    <property type="match status" value="1"/>
</dbReference>
<protein>
    <submittedName>
        <fullName evidence="6">Class I SAM-dependent methyltransferase</fullName>
    </submittedName>
</protein>
<dbReference type="InterPro" id="IPR029063">
    <property type="entry name" value="SAM-dependent_MTases_sf"/>
</dbReference>
<dbReference type="PANTHER" id="PTHR43667">
    <property type="entry name" value="CYCLOPROPANE-FATTY-ACYL-PHOSPHOLIPID SYNTHASE"/>
    <property type="match status" value="1"/>
</dbReference>
<keyword evidence="2 6" id="KW-0489">Methyltransferase</keyword>
<evidence type="ECO:0000256" key="1">
    <source>
        <dbReference type="ARBA" id="ARBA00010815"/>
    </source>
</evidence>
<dbReference type="Proteomes" id="UP000702209">
    <property type="component" value="Unassembled WGS sequence"/>
</dbReference>
<dbReference type="EMBL" id="JADLQX010000002">
    <property type="protein sequence ID" value="MBF6296584.1"/>
    <property type="molecule type" value="Genomic_DNA"/>
</dbReference>
<comment type="caution">
    <text evidence="6">The sequence shown here is derived from an EMBL/GenBank/DDBJ whole genome shotgun (WGS) entry which is preliminary data.</text>
</comment>
<accession>A0ABS0CJ21</accession>
<dbReference type="Pfam" id="PF02353">
    <property type="entry name" value="CMAS"/>
    <property type="match status" value="1"/>
</dbReference>
<proteinExistence type="inferred from homology"/>
<evidence type="ECO:0000256" key="5">
    <source>
        <dbReference type="ARBA" id="ARBA00023098"/>
    </source>
</evidence>
<evidence type="ECO:0000256" key="2">
    <source>
        <dbReference type="ARBA" id="ARBA00022603"/>
    </source>
</evidence>
<dbReference type="SUPFAM" id="SSF53335">
    <property type="entry name" value="S-adenosyl-L-methionine-dependent methyltransferases"/>
    <property type="match status" value="1"/>
</dbReference>
<evidence type="ECO:0000256" key="3">
    <source>
        <dbReference type="ARBA" id="ARBA00022679"/>
    </source>
</evidence>
<dbReference type="CDD" id="cd02440">
    <property type="entry name" value="AdoMet_MTases"/>
    <property type="match status" value="1"/>
</dbReference>
<name>A0ABS0CJ21_9NOCA</name>
<keyword evidence="3" id="KW-0808">Transferase</keyword>
<dbReference type="InterPro" id="IPR003333">
    <property type="entry name" value="CMAS"/>
</dbReference>
<dbReference type="Gene3D" id="3.40.50.150">
    <property type="entry name" value="Vaccinia Virus protein VP39"/>
    <property type="match status" value="1"/>
</dbReference>
<organism evidence="6 7">
    <name type="scientific">Nocardia amamiensis</name>
    <dbReference type="NCBI Taxonomy" id="404578"/>
    <lineage>
        <taxon>Bacteria</taxon>
        <taxon>Bacillati</taxon>
        <taxon>Actinomycetota</taxon>
        <taxon>Actinomycetes</taxon>
        <taxon>Mycobacteriales</taxon>
        <taxon>Nocardiaceae</taxon>
        <taxon>Nocardia</taxon>
    </lineage>
</organism>
<dbReference type="InterPro" id="IPR050723">
    <property type="entry name" value="CFA/CMAS"/>
</dbReference>
<dbReference type="GO" id="GO:0032259">
    <property type="term" value="P:methylation"/>
    <property type="evidence" value="ECO:0007669"/>
    <property type="project" value="UniProtKB-KW"/>
</dbReference>
<dbReference type="PIRSF" id="PIRSF003085">
    <property type="entry name" value="CMAS"/>
    <property type="match status" value="1"/>
</dbReference>